<dbReference type="AlphaFoldDB" id="A0A4C1YJS9"/>
<keyword evidence="3" id="KW-1185">Reference proteome</keyword>
<accession>A0A4C1YJS9</accession>
<gene>
    <name evidence="2" type="ORF">EVAR_90785_1</name>
</gene>
<dbReference type="Proteomes" id="UP000299102">
    <property type="component" value="Unassembled WGS sequence"/>
</dbReference>
<comment type="caution">
    <text evidence="2">The sequence shown here is derived from an EMBL/GenBank/DDBJ whole genome shotgun (WGS) entry which is preliminary data.</text>
</comment>
<sequence>MAMREPLPNTRKDDSIKGRGASPARTAPARAGSSPLTLGSPHPAMGKFTYATSLPPPVVKVRLRTSFVPGCIVRMRFHRSRSSGGAS</sequence>
<name>A0A4C1YJS9_EUMVA</name>
<evidence type="ECO:0000256" key="1">
    <source>
        <dbReference type="SAM" id="MobiDB-lite"/>
    </source>
</evidence>
<evidence type="ECO:0000313" key="2">
    <source>
        <dbReference type="EMBL" id="GBP74647.1"/>
    </source>
</evidence>
<proteinExistence type="predicted"/>
<evidence type="ECO:0000313" key="3">
    <source>
        <dbReference type="Proteomes" id="UP000299102"/>
    </source>
</evidence>
<reference evidence="2 3" key="1">
    <citation type="journal article" date="2019" name="Commun. Biol.">
        <title>The bagworm genome reveals a unique fibroin gene that provides high tensile strength.</title>
        <authorList>
            <person name="Kono N."/>
            <person name="Nakamura H."/>
            <person name="Ohtoshi R."/>
            <person name="Tomita M."/>
            <person name="Numata K."/>
            <person name="Arakawa K."/>
        </authorList>
    </citation>
    <scope>NUCLEOTIDE SEQUENCE [LARGE SCALE GENOMIC DNA]</scope>
</reference>
<feature type="region of interest" description="Disordered" evidence="1">
    <location>
        <begin position="1"/>
        <end position="46"/>
    </location>
</feature>
<organism evidence="2 3">
    <name type="scientific">Eumeta variegata</name>
    <name type="common">Bagworm moth</name>
    <name type="synonym">Eumeta japonica</name>
    <dbReference type="NCBI Taxonomy" id="151549"/>
    <lineage>
        <taxon>Eukaryota</taxon>
        <taxon>Metazoa</taxon>
        <taxon>Ecdysozoa</taxon>
        <taxon>Arthropoda</taxon>
        <taxon>Hexapoda</taxon>
        <taxon>Insecta</taxon>
        <taxon>Pterygota</taxon>
        <taxon>Neoptera</taxon>
        <taxon>Endopterygota</taxon>
        <taxon>Lepidoptera</taxon>
        <taxon>Glossata</taxon>
        <taxon>Ditrysia</taxon>
        <taxon>Tineoidea</taxon>
        <taxon>Psychidae</taxon>
        <taxon>Oiketicinae</taxon>
        <taxon>Eumeta</taxon>
    </lineage>
</organism>
<dbReference type="EMBL" id="BGZK01001216">
    <property type="protein sequence ID" value="GBP74647.1"/>
    <property type="molecule type" value="Genomic_DNA"/>
</dbReference>
<protein>
    <submittedName>
        <fullName evidence="2">Uncharacterized protein</fullName>
    </submittedName>
</protein>